<dbReference type="GO" id="GO:0005886">
    <property type="term" value="C:plasma membrane"/>
    <property type="evidence" value="ECO:0007669"/>
    <property type="project" value="TreeGrafter"/>
</dbReference>
<evidence type="ECO:0000256" key="1">
    <source>
        <dbReference type="ARBA" id="ARBA00022597"/>
    </source>
</evidence>
<dbReference type="SUPFAM" id="SSF103473">
    <property type="entry name" value="MFS general substrate transporter"/>
    <property type="match status" value="1"/>
</dbReference>
<feature type="transmembrane region" description="Helical" evidence="2">
    <location>
        <begin position="88"/>
        <end position="108"/>
    </location>
</feature>
<sequence length="495" mass="54162">MYDCFFPQSSVTAVFEEQPQPCHYSKKIVEGVLIMETTRDHVGTVATVENDDHLPLHRKITYAFTDMSGNLLYCIISGYLLYFFTEVFGLSVGVAGTLLLVARFFDALDAPIWGIIIDHTHSKYGKSRPWFLWMALPFTLFVWLLFTTPNLSGTAKIVYAGVMYILAGISYTGMSTPITAVLPNLTSDPQERTVANSFRMVGGNIGNFFAVTFILPFANLLGGADKQKGWSLAVGIYAIVAFILLVVAFLDMREKNIESTKTVTIKQSFKAAKGNWPWVLIVLANVIYWAALMTRNSTLAYYFQYNMNNQSLISLFNGVSIIQVVGMATIPFLVKATSKWAATVIALSVAILGQVIMGISGGNFVVLMIGWCLACIGSGSACTMFFAMVGDTVDFGEWKSGIRAAGFLTAIGSSFCIKMGSGLGSFLPAQILKAFGYVADKAQTATALSGISFSFLWLPAIIFAINIIPMVLYRKYEKQEATVRADLAKRHAAEA</sequence>
<keyword evidence="2" id="KW-0472">Membrane</keyword>
<keyword evidence="1" id="KW-0813">Transport</keyword>
<feature type="transmembrane region" description="Helical" evidence="2">
    <location>
        <begin position="230"/>
        <end position="250"/>
    </location>
</feature>
<dbReference type="GO" id="GO:0015293">
    <property type="term" value="F:symporter activity"/>
    <property type="evidence" value="ECO:0007669"/>
    <property type="project" value="InterPro"/>
</dbReference>
<feature type="transmembrane region" description="Helical" evidence="2">
    <location>
        <begin position="340"/>
        <end position="359"/>
    </location>
</feature>
<keyword evidence="1" id="KW-0762">Sugar transport</keyword>
<organism evidence="3 4">
    <name type="scientific">Schleiferilactobacillus shenzhenensis LY-73</name>
    <dbReference type="NCBI Taxonomy" id="1231336"/>
    <lineage>
        <taxon>Bacteria</taxon>
        <taxon>Bacillati</taxon>
        <taxon>Bacillota</taxon>
        <taxon>Bacilli</taxon>
        <taxon>Lactobacillales</taxon>
        <taxon>Lactobacillaceae</taxon>
        <taxon>Schleiferilactobacillus</taxon>
    </lineage>
</organism>
<keyword evidence="2" id="KW-0812">Transmembrane</keyword>
<feature type="transmembrane region" description="Helical" evidence="2">
    <location>
        <begin position="311"/>
        <end position="333"/>
    </location>
</feature>
<feature type="transmembrane region" description="Helical" evidence="2">
    <location>
        <begin position="365"/>
        <end position="389"/>
    </location>
</feature>
<dbReference type="NCBIfam" id="TIGR00792">
    <property type="entry name" value="gph"/>
    <property type="match status" value="1"/>
</dbReference>
<accession>U4TIA4</accession>
<evidence type="ECO:0008006" key="5">
    <source>
        <dbReference type="Google" id="ProtNLM"/>
    </source>
</evidence>
<feature type="transmembrane region" description="Helical" evidence="2">
    <location>
        <begin position="129"/>
        <end position="146"/>
    </location>
</feature>
<feature type="transmembrane region" description="Helical" evidence="2">
    <location>
        <begin position="271"/>
        <end position="291"/>
    </location>
</feature>
<dbReference type="Gene3D" id="1.20.1250.20">
    <property type="entry name" value="MFS general substrate transporter like domains"/>
    <property type="match status" value="1"/>
</dbReference>
<dbReference type="GO" id="GO:0006814">
    <property type="term" value="P:sodium ion transport"/>
    <property type="evidence" value="ECO:0007669"/>
    <property type="project" value="InterPro"/>
</dbReference>
<dbReference type="PANTHER" id="PTHR11328:SF24">
    <property type="entry name" value="MAJOR FACILITATOR SUPERFAMILY (MFS) PROFILE DOMAIN-CONTAINING PROTEIN"/>
    <property type="match status" value="1"/>
</dbReference>
<evidence type="ECO:0000256" key="2">
    <source>
        <dbReference type="SAM" id="Phobius"/>
    </source>
</evidence>
<dbReference type="Pfam" id="PF13347">
    <property type="entry name" value="MFS_2"/>
    <property type="match status" value="1"/>
</dbReference>
<dbReference type="InterPro" id="IPR036259">
    <property type="entry name" value="MFS_trans_sf"/>
</dbReference>
<name>U4TIA4_9LACO</name>
<dbReference type="CDD" id="cd17332">
    <property type="entry name" value="MFS_MelB_like"/>
    <property type="match status" value="1"/>
</dbReference>
<feature type="transmembrane region" description="Helical" evidence="2">
    <location>
        <begin position="447"/>
        <end position="468"/>
    </location>
</feature>
<dbReference type="PANTHER" id="PTHR11328">
    <property type="entry name" value="MAJOR FACILITATOR SUPERFAMILY DOMAIN-CONTAINING PROTEIN"/>
    <property type="match status" value="1"/>
</dbReference>
<keyword evidence="2" id="KW-1133">Transmembrane helix</keyword>
<dbReference type="HOGENOM" id="CLU_027408_0_0_9"/>
<protein>
    <recommendedName>
        <fullName evidence="5">XylP</fullName>
    </recommendedName>
</protein>
<dbReference type="AlphaFoldDB" id="U4TIA4"/>
<feature type="transmembrane region" description="Helical" evidence="2">
    <location>
        <begin position="401"/>
        <end position="427"/>
    </location>
</feature>
<dbReference type="GO" id="GO:0008643">
    <property type="term" value="P:carbohydrate transport"/>
    <property type="evidence" value="ECO:0007669"/>
    <property type="project" value="InterPro"/>
</dbReference>
<gene>
    <name evidence="3" type="ORF">L248_1830</name>
</gene>
<evidence type="ECO:0000313" key="3">
    <source>
        <dbReference type="EMBL" id="ERL63889.1"/>
    </source>
</evidence>
<dbReference type="EMBL" id="KI271610">
    <property type="protein sequence ID" value="ERL63889.1"/>
    <property type="molecule type" value="Genomic_DNA"/>
</dbReference>
<dbReference type="eggNOG" id="COG2211">
    <property type="taxonomic scope" value="Bacteria"/>
</dbReference>
<dbReference type="STRING" id="1231336.L248_1830"/>
<dbReference type="InterPro" id="IPR039672">
    <property type="entry name" value="MFS_2"/>
</dbReference>
<evidence type="ECO:0000313" key="4">
    <source>
        <dbReference type="Proteomes" id="UP000030647"/>
    </source>
</evidence>
<proteinExistence type="predicted"/>
<dbReference type="InterPro" id="IPR001927">
    <property type="entry name" value="Na/Gal_symport"/>
</dbReference>
<reference evidence="4" key="1">
    <citation type="journal article" date="2013" name="Genome Announc.">
        <title>Whole-Genome Sequencing of Lactobacillus shenzhenensis Strain LY-73T.</title>
        <authorList>
            <person name="Lin Z."/>
            <person name="Liu Z."/>
            <person name="Yang R."/>
            <person name="Zou Y."/>
            <person name="Wan D."/>
            <person name="Chen J."/>
            <person name="Guo M."/>
            <person name="Zhao J."/>
            <person name="Fang C."/>
            <person name="Yang R."/>
            <person name="Liu F."/>
        </authorList>
    </citation>
    <scope>NUCLEOTIDE SEQUENCE [LARGE SCALE GENOMIC DNA]</scope>
    <source>
        <strain evidence="4">LY-73</strain>
    </source>
</reference>
<feature type="transmembrane region" description="Helical" evidence="2">
    <location>
        <begin position="197"/>
        <end position="218"/>
    </location>
</feature>
<keyword evidence="4" id="KW-1185">Reference proteome</keyword>
<dbReference type="Proteomes" id="UP000030647">
    <property type="component" value="Unassembled WGS sequence"/>
</dbReference>
<feature type="transmembrane region" description="Helical" evidence="2">
    <location>
        <begin position="158"/>
        <end position="185"/>
    </location>
</feature>